<feature type="compositionally biased region" description="Acidic residues" evidence="1">
    <location>
        <begin position="48"/>
        <end position="64"/>
    </location>
</feature>
<evidence type="ECO:0000313" key="3">
    <source>
        <dbReference type="Proteomes" id="UP000886595"/>
    </source>
</evidence>
<keyword evidence="3" id="KW-1185">Reference proteome</keyword>
<evidence type="ECO:0000256" key="1">
    <source>
        <dbReference type="SAM" id="MobiDB-lite"/>
    </source>
</evidence>
<sequence>MRDSSIGRTKLQIPSSLVVFRRRHRNLKWVQVETNQKFVCKSIADDSSTPDEETQNDDNEEDNDVATTQSISV</sequence>
<accession>A0A8X7SBA1</accession>
<dbReference type="AlphaFoldDB" id="A0A8X7SBA1"/>
<evidence type="ECO:0000313" key="2">
    <source>
        <dbReference type="EMBL" id="KAG2303425.1"/>
    </source>
</evidence>
<name>A0A8X7SBA1_BRACI</name>
<dbReference type="EMBL" id="JAAMPC010000007">
    <property type="protein sequence ID" value="KAG2303425.1"/>
    <property type="molecule type" value="Genomic_DNA"/>
</dbReference>
<gene>
    <name evidence="2" type="ORF">Bca52824_032076</name>
</gene>
<dbReference type="OrthoDB" id="10449259at2759"/>
<protein>
    <submittedName>
        <fullName evidence="2">Uncharacterized protein</fullName>
    </submittedName>
</protein>
<comment type="caution">
    <text evidence="2">The sequence shown here is derived from an EMBL/GenBank/DDBJ whole genome shotgun (WGS) entry which is preliminary data.</text>
</comment>
<dbReference type="Proteomes" id="UP000886595">
    <property type="component" value="Unassembled WGS sequence"/>
</dbReference>
<reference evidence="2 3" key="1">
    <citation type="submission" date="2020-02" db="EMBL/GenBank/DDBJ databases">
        <authorList>
            <person name="Ma Q."/>
            <person name="Huang Y."/>
            <person name="Song X."/>
            <person name="Pei D."/>
        </authorList>
    </citation>
    <scope>NUCLEOTIDE SEQUENCE [LARGE SCALE GENOMIC DNA]</scope>
    <source>
        <strain evidence="2">Sxm20200214</strain>
        <tissue evidence="2">Leaf</tissue>
    </source>
</reference>
<feature type="region of interest" description="Disordered" evidence="1">
    <location>
        <begin position="42"/>
        <end position="73"/>
    </location>
</feature>
<proteinExistence type="predicted"/>
<organism evidence="2 3">
    <name type="scientific">Brassica carinata</name>
    <name type="common">Ethiopian mustard</name>
    <name type="synonym">Abyssinian cabbage</name>
    <dbReference type="NCBI Taxonomy" id="52824"/>
    <lineage>
        <taxon>Eukaryota</taxon>
        <taxon>Viridiplantae</taxon>
        <taxon>Streptophyta</taxon>
        <taxon>Embryophyta</taxon>
        <taxon>Tracheophyta</taxon>
        <taxon>Spermatophyta</taxon>
        <taxon>Magnoliopsida</taxon>
        <taxon>eudicotyledons</taxon>
        <taxon>Gunneridae</taxon>
        <taxon>Pentapetalae</taxon>
        <taxon>rosids</taxon>
        <taxon>malvids</taxon>
        <taxon>Brassicales</taxon>
        <taxon>Brassicaceae</taxon>
        <taxon>Brassiceae</taxon>
        <taxon>Brassica</taxon>
    </lineage>
</organism>